<dbReference type="EMBL" id="AP014959">
    <property type="protein sequence ID" value="BAS86947.1"/>
    <property type="molecule type" value="Genomic_DNA"/>
</dbReference>
<protein>
    <submittedName>
        <fullName evidence="2">Os03g0806100 protein</fullName>
    </submittedName>
</protein>
<evidence type="ECO:0000256" key="1">
    <source>
        <dbReference type="SAM" id="MobiDB-lite"/>
    </source>
</evidence>
<reference evidence="2 3" key="3">
    <citation type="journal article" date="2013" name="Rice">
        <title>Improvement of the Oryza sativa Nipponbare reference genome using next generation sequence and optical map data.</title>
        <authorList>
            <person name="Kawahara Y."/>
            <person name="de la Bastide M."/>
            <person name="Hamilton J.P."/>
            <person name="Kanamori H."/>
            <person name="McCombie W.R."/>
            <person name="Ouyang S."/>
            <person name="Schwartz D.C."/>
            <person name="Tanaka T."/>
            <person name="Wu J."/>
            <person name="Zhou S."/>
            <person name="Childs K.L."/>
            <person name="Davidson R.M."/>
            <person name="Lin H."/>
            <person name="Quesada-Ocampo L."/>
            <person name="Vaillancourt B."/>
            <person name="Sakai H."/>
            <person name="Lee S.S."/>
            <person name="Kim J."/>
            <person name="Numa H."/>
            <person name="Itoh T."/>
            <person name="Buell C.R."/>
            <person name="Matsumoto T."/>
        </authorList>
    </citation>
    <scope>NUCLEOTIDE SEQUENCE [LARGE SCALE GENOMIC DNA]</scope>
    <source>
        <strain evidence="3">cv. Nipponbare</strain>
    </source>
</reference>
<feature type="non-terminal residue" evidence="2">
    <location>
        <position position="1"/>
    </location>
</feature>
<gene>
    <name evidence="2" type="ordered locus">Os03g0806100</name>
    <name evidence="2" type="ORF">OSNPB_030806100</name>
</gene>
<organism evidence="2 3">
    <name type="scientific">Oryza sativa subsp. japonica</name>
    <name type="common">Rice</name>
    <dbReference type="NCBI Taxonomy" id="39947"/>
    <lineage>
        <taxon>Eukaryota</taxon>
        <taxon>Viridiplantae</taxon>
        <taxon>Streptophyta</taxon>
        <taxon>Embryophyta</taxon>
        <taxon>Tracheophyta</taxon>
        <taxon>Spermatophyta</taxon>
        <taxon>Magnoliopsida</taxon>
        <taxon>Liliopsida</taxon>
        <taxon>Poales</taxon>
        <taxon>Poaceae</taxon>
        <taxon>BOP clade</taxon>
        <taxon>Oryzoideae</taxon>
        <taxon>Oryzeae</taxon>
        <taxon>Oryzinae</taxon>
        <taxon>Oryza</taxon>
        <taxon>Oryza sativa</taxon>
    </lineage>
</organism>
<accession>A0A0P0W4N1</accession>
<feature type="compositionally biased region" description="Basic and acidic residues" evidence="1">
    <location>
        <begin position="208"/>
        <end position="226"/>
    </location>
</feature>
<dbReference type="InParanoid" id="A0A0P0W4N1"/>
<dbReference type="Proteomes" id="UP000059680">
    <property type="component" value="Chromosome 3"/>
</dbReference>
<evidence type="ECO:0000313" key="2">
    <source>
        <dbReference type="EMBL" id="BAS86947.1"/>
    </source>
</evidence>
<evidence type="ECO:0000313" key="3">
    <source>
        <dbReference type="Proteomes" id="UP000059680"/>
    </source>
</evidence>
<keyword evidence="3" id="KW-1185">Reference proteome</keyword>
<feature type="compositionally biased region" description="Polar residues" evidence="1">
    <location>
        <begin position="150"/>
        <end position="160"/>
    </location>
</feature>
<dbReference type="AlphaFoldDB" id="A0A0P0W4N1"/>
<reference evidence="3" key="1">
    <citation type="journal article" date="2005" name="Nature">
        <title>The map-based sequence of the rice genome.</title>
        <authorList>
            <consortium name="International rice genome sequencing project (IRGSP)"/>
            <person name="Matsumoto T."/>
            <person name="Wu J."/>
            <person name="Kanamori H."/>
            <person name="Katayose Y."/>
            <person name="Fujisawa M."/>
            <person name="Namiki N."/>
            <person name="Mizuno H."/>
            <person name="Yamamoto K."/>
            <person name="Antonio B.A."/>
            <person name="Baba T."/>
            <person name="Sakata K."/>
            <person name="Nagamura Y."/>
            <person name="Aoki H."/>
            <person name="Arikawa K."/>
            <person name="Arita K."/>
            <person name="Bito T."/>
            <person name="Chiden Y."/>
            <person name="Fujitsuka N."/>
            <person name="Fukunaka R."/>
            <person name="Hamada M."/>
            <person name="Harada C."/>
            <person name="Hayashi A."/>
            <person name="Hijishita S."/>
            <person name="Honda M."/>
            <person name="Hosokawa S."/>
            <person name="Ichikawa Y."/>
            <person name="Idonuma A."/>
            <person name="Iijima M."/>
            <person name="Ikeda M."/>
            <person name="Ikeno M."/>
            <person name="Ito K."/>
            <person name="Ito S."/>
            <person name="Ito T."/>
            <person name="Ito Y."/>
            <person name="Ito Y."/>
            <person name="Iwabuchi A."/>
            <person name="Kamiya K."/>
            <person name="Karasawa W."/>
            <person name="Kurita K."/>
            <person name="Katagiri S."/>
            <person name="Kikuta A."/>
            <person name="Kobayashi H."/>
            <person name="Kobayashi N."/>
            <person name="Machita K."/>
            <person name="Maehara T."/>
            <person name="Masukawa M."/>
            <person name="Mizubayashi T."/>
            <person name="Mukai Y."/>
            <person name="Nagasaki H."/>
            <person name="Nagata Y."/>
            <person name="Naito S."/>
            <person name="Nakashima M."/>
            <person name="Nakama Y."/>
            <person name="Nakamichi Y."/>
            <person name="Nakamura M."/>
            <person name="Meguro A."/>
            <person name="Negishi M."/>
            <person name="Ohta I."/>
            <person name="Ohta T."/>
            <person name="Okamoto M."/>
            <person name="Ono N."/>
            <person name="Saji S."/>
            <person name="Sakaguchi M."/>
            <person name="Sakai K."/>
            <person name="Shibata M."/>
            <person name="Shimokawa T."/>
            <person name="Song J."/>
            <person name="Takazaki Y."/>
            <person name="Terasawa K."/>
            <person name="Tsugane M."/>
            <person name="Tsuji K."/>
            <person name="Ueda S."/>
            <person name="Waki K."/>
            <person name="Yamagata H."/>
            <person name="Yamamoto M."/>
            <person name="Yamamoto S."/>
            <person name="Yamane H."/>
            <person name="Yoshiki S."/>
            <person name="Yoshihara R."/>
            <person name="Yukawa K."/>
            <person name="Zhong H."/>
            <person name="Yano M."/>
            <person name="Yuan Q."/>
            <person name="Ouyang S."/>
            <person name="Liu J."/>
            <person name="Jones K.M."/>
            <person name="Gansberger K."/>
            <person name="Moffat K."/>
            <person name="Hill J."/>
            <person name="Bera J."/>
            <person name="Fadrosh D."/>
            <person name="Jin S."/>
            <person name="Johri S."/>
            <person name="Kim M."/>
            <person name="Overton L."/>
            <person name="Reardon M."/>
            <person name="Tsitrin T."/>
            <person name="Vuong H."/>
            <person name="Weaver B."/>
            <person name="Ciecko A."/>
            <person name="Tallon L."/>
            <person name="Jackson J."/>
            <person name="Pai G."/>
            <person name="Aken S.V."/>
            <person name="Utterback T."/>
            <person name="Reidmuller S."/>
            <person name="Feldblyum T."/>
            <person name="Hsiao J."/>
            <person name="Zismann V."/>
            <person name="Iobst S."/>
            <person name="de Vazeille A.R."/>
            <person name="Buell C.R."/>
            <person name="Ying K."/>
            <person name="Li Y."/>
            <person name="Lu T."/>
            <person name="Huang Y."/>
            <person name="Zhao Q."/>
            <person name="Feng Q."/>
            <person name="Zhang L."/>
            <person name="Zhu J."/>
            <person name="Weng Q."/>
            <person name="Mu J."/>
            <person name="Lu Y."/>
            <person name="Fan D."/>
            <person name="Liu Y."/>
            <person name="Guan J."/>
            <person name="Zhang Y."/>
            <person name="Yu S."/>
            <person name="Liu X."/>
            <person name="Zhang Y."/>
            <person name="Hong G."/>
            <person name="Han B."/>
            <person name="Choisne N."/>
            <person name="Demange N."/>
            <person name="Orjeda G."/>
            <person name="Samain S."/>
            <person name="Cattolico L."/>
            <person name="Pelletier E."/>
            <person name="Couloux A."/>
            <person name="Segurens B."/>
            <person name="Wincker P."/>
            <person name="D'Hont A."/>
            <person name="Scarpelli C."/>
            <person name="Weissenbach J."/>
            <person name="Salanoubat M."/>
            <person name="Quetier F."/>
            <person name="Yu Y."/>
            <person name="Kim H.R."/>
            <person name="Rambo T."/>
            <person name="Currie J."/>
            <person name="Collura K."/>
            <person name="Luo M."/>
            <person name="Yang T."/>
            <person name="Ammiraju J.S.S."/>
            <person name="Engler F."/>
            <person name="Soderlund C."/>
            <person name="Wing R.A."/>
            <person name="Palmer L.E."/>
            <person name="de la Bastide M."/>
            <person name="Spiegel L."/>
            <person name="Nascimento L."/>
            <person name="Zutavern T."/>
            <person name="O'Shaughnessy A."/>
            <person name="Dike S."/>
            <person name="Dedhia N."/>
            <person name="Preston R."/>
            <person name="Balija V."/>
            <person name="McCombie W.R."/>
            <person name="Chow T."/>
            <person name="Chen H."/>
            <person name="Chung M."/>
            <person name="Chen C."/>
            <person name="Shaw J."/>
            <person name="Wu H."/>
            <person name="Hsiao K."/>
            <person name="Chao Y."/>
            <person name="Chu M."/>
            <person name="Cheng C."/>
            <person name="Hour A."/>
            <person name="Lee P."/>
            <person name="Lin S."/>
            <person name="Lin Y."/>
            <person name="Liou J."/>
            <person name="Liu S."/>
            <person name="Hsing Y."/>
            <person name="Raghuvanshi S."/>
            <person name="Mohanty A."/>
            <person name="Bharti A.K."/>
            <person name="Gaur A."/>
            <person name="Gupta V."/>
            <person name="Kumar D."/>
            <person name="Ravi V."/>
            <person name="Vij S."/>
            <person name="Kapur A."/>
            <person name="Khurana P."/>
            <person name="Khurana P."/>
            <person name="Khurana J.P."/>
            <person name="Tyagi A.K."/>
            <person name="Gaikwad K."/>
            <person name="Singh A."/>
            <person name="Dalal V."/>
            <person name="Srivastava S."/>
            <person name="Dixit A."/>
            <person name="Pal A.K."/>
            <person name="Ghazi I.A."/>
            <person name="Yadav M."/>
            <person name="Pandit A."/>
            <person name="Bhargava A."/>
            <person name="Sureshbabu K."/>
            <person name="Batra K."/>
            <person name="Sharma T.R."/>
            <person name="Mohapatra T."/>
            <person name="Singh N.K."/>
            <person name="Messing J."/>
            <person name="Nelson A.B."/>
            <person name="Fuks G."/>
            <person name="Kavchok S."/>
            <person name="Keizer G."/>
            <person name="Linton E."/>
            <person name="Llaca V."/>
            <person name="Song R."/>
            <person name="Tanyolac B."/>
            <person name="Young S."/>
            <person name="Ho-Il K."/>
            <person name="Hahn J.H."/>
            <person name="Sangsakoo G."/>
            <person name="Vanavichit A."/>
            <person name="de Mattos Luiz.A.T."/>
            <person name="Zimmer P.D."/>
            <person name="Malone G."/>
            <person name="Dellagostin O."/>
            <person name="de Oliveira A.C."/>
            <person name="Bevan M."/>
            <person name="Bancroft I."/>
            <person name="Minx P."/>
            <person name="Cordum H."/>
            <person name="Wilson R."/>
            <person name="Cheng Z."/>
            <person name="Jin W."/>
            <person name="Jiang J."/>
            <person name="Leong S.A."/>
            <person name="Iwama H."/>
            <person name="Gojobori T."/>
            <person name="Itoh T."/>
            <person name="Niimura Y."/>
            <person name="Fujii Y."/>
            <person name="Habara T."/>
            <person name="Sakai H."/>
            <person name="Sato Y."/>
            <person name="Wilson G."/>
            <person name="Kumar K."/>
            <person name="McCouch S."/>
            <person name="Juretic N."/>
            <person name="Hoen D."/>
            <person name="Wright S."/>
            <person name="Bruskiewich R."/>
            <person name="Bureau T."/>
            <person name="Miyao A."/>
            <person name="Hirochika H."/>
            <person name="Nishikawa T."/>
            <person name="Kadowaki K."/>
            <person name="Sugiura M."/>
            <person name="Burr B."/>
            <person name="Sasaki T."/>
        </authorList>
    </citation>
    <scope>NUCLEOTIDE SEQUENCE [LARGE SCALE GENOMIC DNA]</scope>
    <source>
        <strain evidence="3">cv. Nipponbare</strain>
    </source>
</reference>
<name>A0A0P0W4N1_ORYSJ</name>
<feature type="region of interest" description="Disordered" evidence="1">
    <location>
        <begin position="206"/>
        <end position="226"/>
    </location>
</feature>
<sequence>MVPDTVDHKMGRVIVVDLRNVGWPLPLQHVAVLRLRPRVEPQDVVLHHARVRRHARLAILYRRAEGGSLGDELAGAVAVEAPAMVGALEAALAVDASLRQRREAMRARVVHHAPLAAAVEPRHDAEAHHHLPVRPARVEVAHRSHGYHWSSHSNRSSAPTTGGAATVSVSADGAGIDDSHPVLVHLGCRSRRRGARLAARGLGTPWRRGSEVRARKSRWREKGAMA</sequence>
<dbReference type="PaxDb" id="39947-A0A0P0W4N1"/>
<reference evidence="2 3" key="2">
    <citation type="journal article" date="2013" name="Plant Cell Physiol.">
        <title>Rice Annotation Project Database (RAP-DB): an integrative and interactive database for rice genomics.</title>
        <authorList>
            <person name="Sakai H."/>
            <person name="Lee S.S."/>
            <person name="Tanaka T."/>
            <person name="Numa H."/>
            <person name="Kim J."/>
            <person name="Kawahara Y."/>
            <person name="Wakimoto H."/>
            <person name="Yang C.C."/>
            <person name="Iwamoto M."/>
            <person name="Abe T."/>
            <person name="Yamada Y."/>
            <person name="Muto A."/>
            <person name="Inokuchi H."/>
            <person name="Ikemura T."/>
            <person name="Matsumoto T."/>
            <person name="Sasaki T."/>
            <person name="Itoh T."/>
        </authorList>
    </citation>
    <scope>NUCLEOTIDE SEQUENCE [LARGE SCALE GENOMIC DNA]</scope>
    <source>
        <strain evidence="3">cv. Nipponbare</strain>
    </source>
</reference>
<proteinExistence type="predicted"/>
<feature type="region of interest" description="Disordered" evidence="1">
    <location>
        <begin position="146"/>
        <end position="166"/>
    </location>
</feature>